<dbReference type="EMBL" id="VSSQ01056509">
    <property type="protein sequence ID" value="MPN10365.1"/>
    <property type="molecule type" value="Genomic_DNA"/>
</dbReference>
<accession>A0A645F7L7</accession>
<name>A0A645F7L7_9ZZZZ</name>
<protein>
    <submittedName>
        <fullName evidence="1">Uncharacterized protein</fullName>
    </submittedName>
</protein>
<proteinExistence type="predicted"/>
<reference evidence="1" key="1">
    <citation type="submission" date="2019-08" db="EMBL/GenBank/DDBJ databases">
        <authorList>
            <person name="Kucharzyk K."/>
            <person name="Murdoch R.W."/>
            <person name="Higgins S."/>
            <person name="Loffler F."/>
        </authorList>
    </citation>
    <scope>NUCLEOTIDE SEQUENCE</scope>
</reference>
<dbReference type="AlphaFoldDB" id="A0A645F7L7"/>
<evidence type="ECO:0000313" key="1">
    <source>
        <dbReference type="EMBL" id="MPN10365.1"/>
    </source>
</evidence>
<sequence>MVVDVDGSTRQIVETHQQFHHRRLAGTGRTNERDFLSFFDISGEVLDDQMIRFITELDMLETDIPFHISGRHFDFCFGHCLFFLFQEFEDSFRGSHHPLQLTPHLRDLRQRLGEVAHVL</sequence>
<comment type="caution">
    <text evidence="1">The sequence shown here is derived from an EMBL/GenBank/DDBJ whole genome shotgun (WGS) entry which is preliminary data.</text>
</comment>
<gene>
    <name evidence="1" type="ORF">SDC9_157660</name>
</gene>
<organism evidence="1">
    <name type="scientific">bioreactor metagenome</name>
    <dbReference type="NCBI Taxonomy" id="1076179"/>
    <lineage>
        <taxon>unclassified sequences</taxon>
        <taxon>metagenomes</taxon>
        <taxon>ecological metagenomes</taxon>
    </lineage>
</organism>